<name>A0AAJ7T0K6_PETMA</name>
<evidence type="ECO:0000256" key="6">
    <source>
        <dbReference type="SAM" id="SignalP"/>
    </source>
</evidence>
<feature type="domain" description="Ig-like" evidence="7">
    <location>
        <begin position="25"/>
        <end position="100"/>
    </location>
</feature>
<reference evidence="9" key="1">
    <citation type="submission" date="2025-08" db="UniProtKB">
        <authorList>
            <consortium name="RefSeq"/>
        </authorList>
    </citation>
    <scope>IDENTIFICATION</scope>
    <source>
        <tissue evidence="9">Sperm</tissue>
    </source>
</reference>
<dbReference type="KEGG" id="pmrn:116941892"/>
<keyword evidence="2" id="KW-1015">Disulfide bond</keyword>
<evidence type="ECO:0000259" key="7">
    <source>
        <dbReference type="PROSITE" id="PS50835"/>
    </source>
</evidence>
<evidence type="ECO:0000256" key="3">
    <source>
        <dbReference type="ARBA" id="ARBA00023180"/>
    </source>
</evidence>
<keyword evidence="8" id="KW-1185">Reference proteome</keyword>
<evidence type="ECO:0000256" key="5">
    <source>
        <dbReference type="SAM" id="Phobius"/>
    </source>
</evidence>
<sequence length="487" mass="54458">MNINYCREFTVMVLLALCLNRCVEPRLKICREKGESDPSAVVTEAGTEVTLPCNASSVQSGVLWRLNGSAVPPSVSHTLNAMGSITIEGTSLSANGVYSCHNNVSGEQLINVTLEVGYPPKRPNVSCRAINPHKVICKWSSGRETFLPIKFTVVVKSKDADIKCIPKRRRNECSFAGKYNEPYPYAVTVVAKNALGCEGSETVKFSLKSIMKPDPPNILKVIPGQGRQRHVWVICSYPSTWNHADKGFTLTAELEYKSMEERNYRQIKIATSRENVWVLKILDSHPGTSRVIRVRAKDFLDYGRWSDWSPPTYVNTSNEDESKVDIPKKFDNVASATIYIESSVESEPTQYPDALKKVNLHGGTSKISVFCIVLCSACLALTTLTGIAFVYLKKRRKEDTRHQDAVARQELEPLAAPVILMNGDMTSTNPIHETPPQDDLTRINLDESNPFVQAFGDPRLPINNNVINSEYFYKRIKTSFLFQETQV</sequence>
<dbReference type="SMART" id="SM00409">
    <property type="entry name" value="IG"/>
    <property type="match status" value="1"/>
</dbReference>
<gene>
    <name evidence="9" type="primary">LOC116941892</name>
</gene>
<keyword evidence="5" id="KW-0472">Membrane</keyword>
<dbReference type="InterPro" id="IPR036179">
    <property type="entry name" value="Ig-like_dom_sf"/>
</dbReference>
<dbReference type="InterPro" id="IPR050676">
    <property type="entry name" value="IL-12"/>
</dbReference>
<dbReference type="SUPFAM" id="SSF49265">
    <property type="entry name" value="Fibronectin type III"/>
    <property type="match status" value="2"/>
</dbReference>
<dbReference type="PANTHER" id="PTHR48485">
    <property type="entry name" value="INTERLEUKIN-12 SUBUNIT BETA-RELATED"/>
    <property type="match status" value="1"/>
</dbReference>
<feature type="signal peptide" evidence="6">
    <location>
        <begin position="1"/>
        <end position="25"/>
    </location>
</feature>
<keyword evidence="3" id="KW-0325">Glycoprotein</keyword>
<feature type="chain" id="PRO_5042543707" evidence="6">
    <location>
        <begin position="26"/>
        <end position="487"/>
    </location>
</feature>
<keyword evidence="5" id="KW-1133">Transmembrane helix</keyword>
<dbReference type="Proteomes" id="UP001318040">
    <property type="component" value="Chromosome 13"/>
</dbReference>
<dbReference type="CDD" id="cd00063">
    <property type="entry name" value="FN3"/>
    <property type="match status" value="1"/>
</dbReference>
<keyword evidence="4" id="KW-0393">Immunoglobulin domain</keyword>
<accession>A0AAJ7T0K6</accession>
<evidence type="ECO:0000313" key="8">
    <source>
        <dbReference type="Proteomes" id="UP001318040"/>
    </source>
</evidence>
<dbReference type="RefSeq" id="XP_032809111.1">
    <property type="nucleotide sequence ID" value="XM_032953220.1"/>
</dbReference>
<feature type="transmembrane region" description="Helical" evidence="5">
    <location>
        <begin position="367"/>
        <end position="392"/>
    </location>
</feature>
<dbReference type="PROSITE" id="PS50835">
    <property type="entry name" value="IG_LIKE"/>
    <property type="match status" value="1"/>
</dbReference>
<protein>
    <submittedName>
        <fullName evidence="9">Ciliary neurotrophic factor receptor subunit alpha-like</fullName>
    </submittedName>
</protein>
<dbReference type="InterPro" id="IPR036116">
    <property type="entry name" value="FN3_sf"/>
</dbReference>
<evidence type="ECO:0000313" key="9">
    <source>
        <dbReference type="RefSeq" id="XP_032809111.1"/>
    </source>
</evidence>
<keyword evidence="5" id="KW-0812">Transmembrane</keyword>
<evidence type="ECO:0000256" key="4">
    <source>
        <dbReference type="ARBA" id="ARBA00023319"/>
    </source>
</evidence>
<evidence type="ECO:0000256" key="1">
    <source>
        <dbReference type="ARBA" id="ARBA00022729"/>
    </source>
</evidence>
<dbReference type="AlphaFoldDB" id="A0AAJ7T0K6"/>
<proteinExistence type="predicted"/>
<dbReference type="InterPro" id="IPR003599">
    <property type="entry name" value="Ig_sub"/>
</dbReference>
<dbReference type="SUPFAM" id="SSF48726">
    <property type="entry name" value="Immunoglobulin"/>
    <property type="match status" value="1"/>
</dbReference>
<dbReference type="InterPro" id="IPR013783">
    <property type="entry name" value="Ig-like_fold"/>
</dbReference>
<dbReference type="Gene3D" id="2.60.40.10">
    <property type="entry name" value="Immunoglobulins"/>
    <property type="match status" value="3"/>
</dbReference>
<keyword evidence="1 6" id="KW-0732">Signal</keyword>
<dbReference type="InterPro" id="IPR003961">
    <property type="entry name" value="FN3_dom"/>
</dbReference>
<evidence type="ECO:0000256" key="2">
    <source>
        <dbReference type="ARBA" id="ARBA00023157"/>
    </source>
</evidence>
<organism evidence="8 9">
    <name type="scientific">Petromyzon marinus</name>
    <name type="common">Sea lamprey</name>
    <dbReference type="NCBI Taxonomy" id="7757"/>
    <lineage>
        <taxon>Eukaryota</taxon>
        <taxon>Metazoa</taxon>
        <taxon>Chordata</taxon>
        <taxon>Craniata</taxon>
        <taxon>Vertebrata</taxon>
        <taxon>Cyclostomata</taxon>
        <taxon>Hyperoartia</taxon>
        <taxon>Petromyzontiformes</taxon>
        <taxon>Petromyzontidae</taxon>
        <taxon>Petromyzon</taxon>
    </lineage>
</organism>
<dbReference type="InterPro" id="IPR007110">
    <property type="entry name" value="Ig-like_dom"/>
</dbReference>